<keyword evidence="2" id="KW-1185">Reference proteome</keyword>
<protein>
    <submittedName>
        <fullName evidence="1">Uncharacterized protein</fullName>
    </submittedName>
</protein>
<proteinExistence type="predicted"/>
<accession>A0A4S4N4T1</accession>
<organism evidence="1 2">
    <name type="scientific">Antrodiella citrinella</name>
    <dbReference type="NCBI Taxonomy" id="2447956"/>
    <lineage>
        <taxon>Eukaryota</taxon>
        <taxon>Fungi</taxon>
        <taxon>Dikarya</taxon>
        <taxon>Basidiomycota</taxon>
        <taxon>Agaricomycotina</taxon>
        <taxon>Agaricomycetes</taxon>
        <taxon>Polyporales</taxon>
        <taxon>Steccherinaceae</taxon>
        <taxon>Antrodiella</taxon>
    </lineage>
</organism>
<comment type="caution">
    <text evidence="1">The sequence shown here is derived from an EMBL/GenBank/DDBJ whole genome shotgun (WGS) entry which is preliminary data.</text>
</comment>
<dbReference type="EMBL" id="SGPM01000010">
    <property type="protein sequence ID" value="THH33117.1"/>
    <property type="molecule type" value="Genomic_DNA"/>
</dbReference>
<evidence type="ECO:0000313" key="1">
    <source>
        <dbReference type="EMBL" id="THH33117.1"/>
    </source>
</evidence>
<sequence length="413" mass="47354">MIIERSNKSRMTERKALVRDVEALSKLLAPVSGDPAKKESVLAEPKEYTKKINEFTFACAEWYENKKESRSQELDQIRRTRLMAVVAKLRGLGWDEELNYMDDHGYLGLSRLSSVKQAKPLTDRTWANIRKSVEDFMTEAKTLRLAEVRRGILKDRFQILRQVVHKWRQTSDVLFPNVRDFASMDEVRTIVDIPTSVVLTPESFDVLLPMLPDLVAKWRRDADKQLVDRLRSSCNIGLDMHGSPYGIASRIKKASEEHATAAREVERAATEKIAARADMKARGGWQCASCPVAKFVTKNSVTQHLRSEHGKMDNYEDTDYYLHPDSIPDVADPVCLISSKKDQAYLPMKVTVAMQQGLTAVRDDVSMANTYRYMSRAGAGIYDFDEDEDDFLYDHEYGEYYGMSDDELDFPWY</sequence>
<evidence type="ECO:0000313" key="2">
    <source>
        <dbReference type="Proteomes" id="UP000308730"/>
    </source>
</evidence>
<reference evidence="1 2" key="1">
    <citation type="submission" date="2019-02" db="EMBL/GenBank/DDBJ databases">
        <title>Genome sequencing of the rare red list fungi Antrodiella citrinella (Flaviporus citrinellus).</title>
        <authorList>
            <person name="Buettner E."/>
            <person name="Kellner H."/>
        </authorList>
    </citation>
    <scope>NUCLEOTIDE SEQUENCE [LARGE SCALE GENOMIC DNA]</scope>
    <source>
        <strain evidence="1 2">DSM 108506</strain>
    </source>
</reference>
<gene>
    <name evidence="1" type="ORF">EUX98_g1058</name>
</gene>
<name>A0A4S4N4T1_9APHY</name>
<dbReference type="OrthoDB" id="2745177at2759"/>
<dbReference type="AlphaFoldDB" id="A0A4S4N4T1"/>
<dbReference type="Proteomes" id="UP000308730">
    <property type="component" value="Unassembled WGS sequence"/>
</dbReference>